<proteinExistence type="predicted"/>
<gene>
    <name evidence="1" type="ordered locus">Sfum_3685</name>
</gene>
<dbReference type="Proteomes" id="UP000001784">
    <property type="component" value="Chromosome"/>
</dbReference>
<evidence type="ECO:0000313" key="2">
    <source>
        <dbReference type="Proteomes" id="UP000001784"/>
    </source>
</evidence>
<dbReference type="AlphaFoldDB" id="A0LPK3"/>
<dbReference type="EMBL" id="CP000478">
    <property type="protein sequence ID" value="ABK19355.1"/>
    <property type="molecule type" value="Genomic_DNA"/>
</dbReference>
<organism evidence="1 2">
    <name type="scientific">Syntrophobacter fumaroxidans (strain DSM 10017 / MPOB)</name>
    <dbReference type="NCBI Taxonomy" id="335543"/>
    <lineage>
        <taxon>Bacteria</taxon>
        <taxon>Pseudomonadati</taxon>
        <taxon>Thermodesulfobacteriota</taxon>
        <taxon>Syntrophobacteria</taxon>
        <taxon>Syntrophobacterales</taxon>
        <taxon>Syntrophobacteraceae</taxon>
        <taxon>Syntrophobacter</taxon>
    </lineage>
</organism>
<keyword evidence="2" id="KW-1185">Reference proteome</keyword>
<name>A0LPK3_SYNFM</name>
<protein>
    <recommendedName>
        <fullName evidence="3">CBM-cenC domain-containing protein</fullName>
    </recommendedName>
</protein>
<dbReference type="HOGENOM" id="CLU_1583866_0_0_7"/>
<evidence type="ECO:0000313" key="1">
    <source>
        <dbReference type="EMBL" id="ABK19355.1"/>
    </source>
</evidence>
<dbReference type="InParanoid" id="A0LPK3"/>
<sequence>MVEDSRDEVIRAERQPSGGREMGIKTRLIFCLMLSCVFLSACSSNPAETVELKHYALDSLDGVITGKGVEIDKGISADGKGSLKVTATQPTTVMLFETGDIDIENAKLIYRAKLRTEKVDGKVYLEMWCRFPGKGEFFSRALQAPLTGTNEWTAQETPFFFKKGENPDNVRLNLVVNGTGTVWIDDIRLVKGPVN</sequence>
<dbReference type="eggNOG" id="ENOG502ZWVF">
    <property type="taxonomic scope" value="Bacteria"/>
</dbReference>
<reference evidence="1 2" key="1">
    <citation type="submission" date="2006-10" db="EMBL/GenBank/DDBJ databases">
        <title>Complete sequence of Syntrophobacter fumaroxidans MPOB.</title>
        <authorList>
            <consortium name="US DOE Joint Genome Institute"/>
            <person name="Copeland A."/>
            <person name="Lucas S."/>
            <person name="Lapidus A."/>
            <person name="Barry K."/>
            <person name="Detter J.C."/>
            <person name="Glavina del Rio T."/>
            <person name="Hammon N."/>
            <person name="Israni S."/>
            <person name="Pitluck S."/>
            <person name="Goltsman E.G."/>
            <person name="Martinez M."/>
            <person name="Schmutz J."/>
            <person name="Larimer F."/>
            <person name="Land M."/>
            <person name="Hauser L."/>
            <person name="Kyrpides N."/>
            <person name="Kim E."/>
            <person name="Boone D.R."/>
            <person name="Brockman F."/>
            <person name="Culley D."/>
            <person name="Ferry J."/>
            <person name="Gunsalus R."/>
            <person name="McInerney M.J."/>
            <person name="Morrison M."/>
            <person name="Plugge C."/>
            <person name="Rohlin L."/>
            <person name="Scholten J."/>
            <person name="Sieber J."/>
            <person name="Stams A.J.M."/>
            <person name="Worm P."/>
            <person name="Henstra A.M."/>
            <person name="Richardson P."/>
        </authorList>
    </citation>
    <scope>NUCLEOTIDE SEQUENCE [LARGE SCALE GENOMIC DNA]</scope>
    <source>
        <strain evidence="2">DSM 10017 / MPOB</strain>
    </source>
</reference>
<dbReference type="KEGG" id="sfu:Sfum_3685"/>
<dbReference type="Gene3D" id="2.60.120.260">
    <property type="entry name" value="Galactose-binding domain-like"/>
    <property type="match status" value="1"/>
</dbReference>
<evidence type="ECO:0008006" key="3">
    <source>
        <dbReference type="Google" id="ProtNLM"/>
    </source>
</evidence>
<accession>A0LPK3</accession>